<sequence length="136" mass="14866">MRRGGFHGAIARRVERLVVHRHSDGVNDPAEQFFTDRNLDHAAGSVDTLANVHTILTVEQNRADAVQLQVHGHAVDVIVKGDLLAISRMRKTLYAHDAVANVGDDAVFVDGGFVFEGSKPALERRADILCGAVERF</sequence>
<protein>
    <submittedName>
        <fullName evidence="1">Uncharacterized protein</fullName>
    </submittedName>
</protein>
<comment type="caution">
    <text evidence="1">The sequence shown here is derived from an EMBL/GenBank/DDBJ whole genome shotgun (WGS) entry which is preliminary data.</text>
</comment>
<dbReference type="AlphaFoldDB" id="A0A645E3H0"/>
<accession>A0A645E3H0</accession>
<name>A0A645E3H0_9ZZZZ</name>
<organism evidence="1">
    <name type="scientific">bioreactor metagenome</name>
    <dbReference type="NCBI Taxonomy" id="1076179"/>
    <lineage>
        <taxon>unclassified sequences</taxon>
        <taxon>metagenomes</taxon>
        <taxon>ecological metagenomes</taxon>
    </lineage>
</organism>
<dbReference type="EMBL" id="VSSQ01042378">
    <property type="protein sequence ID" value="MPM95948.1"/>
    <property type="molecule type" value="Genomic_DNA"/>
</dbReference>
<evidence type="ECO:0000313" key="1">
    <source>
        <dbReference type="EMBL" id="MPM95948.1"/>
    </source>
</evidence>
<reference evidence="1" key="1">
    <citation type="submission" date="2019-08" db="EMBL/GenBank/DDBJ databases">
        <authorList>
            <person name="Kucharzyk K."/>
            <person name="Murdoch R.W."/>
            <person name="Higgins S."/>
            <person name="Loffler F."/>
        </authorList>
    </citation>
    <scope>NUCLEOTIDE SEQUENCE</scope>
</reference>
<gene>
    <name evidence="1" type="ORF">SDC9_143104</name>
</gene>
<proteinExistence type="predicted"/>